<reference evidence="2" key="1">
    <citation type="submission" date="2018-02" db="EMBL/GenBank/DDBJ databases">
        <authorList>
            <person name="Cohen D.B."/>
            <person name="Kent A.D."/>
        </authorList>
    </citation>
    <scope>NUCLEOTIDE SEQUENCE</scope>
</reference>
<gene>
    <name evidence="2" type="ORF">FSB_LOCUS16996</name>
</gene>
<sequence length="265" mass="29151">METPYHVLLGRPWLHKHKLVSSTYHQCVKGRLNGKPIRIAANSCPFDQTEAHFVEAALYDDLASTGEPSIVRPCGTPLPVWEDIRDDPETDLRELLERKKKRKGTCVEPDCPQQEGPTPEEGAMSSEEVTVDHARSMVMNPQVVAVDQTRSMAANTKKAAEDQTESTTTNPEGSTVDHSRSTVMNSEEEDAVDQTESTARKRKESTTAEPNLTSKEELEVINLSNDPNVNKPISISSLCYNTQVASAANIIPQVGISSAVRITKI</sequence>
<proteinExistence type="predicted"/>
<name>A0A2N9FQT3_FAGSY</name>
<feature type="region of interest" description="Disordered" evidence="1">
    <location>
        <begin position="144"/>
        <end position="217"/>
    </location>
</feature>
<accession>A0A2N9FQT3</accession>
<evidence type="ECO:0000256" key="1">
    <source>
        <dbReference type="SAM" id="MobiDB-lite"/>
    </source>
</evidence>
<dbReference type="AlphaFoldDB" id="A0A2N9FQT3"/>
<organism evidence="2">
    <name type="scientific">Fagus sylvatica</name>
    <name type="common">Beechnut</name>
    <dbReference type="NCBI Taxonomy" id="28930"/>
    <lineage>
        <taxon>Eukaryota</taxon>
        <taxon>Viridiplantae</taxon>
        <taxon>Streptophyta</taxon>
        <taxon>Embryophyta</taxon>
        <taxon>Tracheophyta</taxon>
        <taxon>Spermatophyta</taxon>
        <taxon>Magnoliopsida</taxon>
        <taxon>eudicotyledons</taxon>
        <taxon>Gunneridae</taxon>
        <taxon>Pentapetalae</taxon>
        <taxon>rosids</taxon>
        <taxon>fabids</taxon>
        <taxon>Fagales</taxon>
        <taxon>Fagaceae</taxon>
        <taxon>Fagus</taxon>
    </lineage>
</organism>
<feature type="region of interest" description="Disordered" evidence="1">
    <location>
        <begin position="100"/>
        <end position="127"/>
    </location>
</feature>
<dbReference type="EMBL" id="OIVN01001044">
    <property type="protein sequence ID" value="SPC89114.1"/>
    <property type="molecule type" value="Genomic_DNA"/>
</dbReference>
<evidence type="ECO:0000313" key="2">
    <source>
        <dbReference type="EMBL" id="SPC89114.1"/>
    </source>
</evidence>
<protein>
    <submittedName>
        <fullName evidence="2">Uncharacterized protein</fullName>
    </submittedName>
</protein>